<feature type="transmembrane region" description="Helical" evidence="7">
    <location>
        <begin position="288"/>
        <end position="318"/>
    </location>
</feature>
<feature type="transmembrane region" description="Helical" evidence="7">
    <location>
        <begin position="410"/>
        <end position="427"/>
    </location>
</feature>
<evidence type="ECO:0000256" key="6">
    <source>
        <dbReference type="SAM" id="MobiDB-lite"/>
    </source>
</evidence>
<dbReference type="PROSITE" id="PS50850">
    <property type="entry name" value="MFS"/>
    <property type="match status" value="1"/>
</dbReference>
<feature type="domain" description="Major facilitator superfamily (MFS) profile" evidence="8">
    <location>
        <begin position="59"/>
        <end position="471"/>
    </location>
</feature>
<evidence type="ECO:0000256" key="1">
    <source>
        <dbReference type="ARBA" id="ARBA00004141"/>
    </source>
</evidence>
<reference evidence="9 10" key="1">
    <citation type="submission" date="2023-03" db="EMBL/GenBank/DDBJ databases">
        <title>Genome sequence of Lichtheimia ornata CBS 291.66.</title>
        <authorList>
            <person name="Mohabir J.T."/>
            <person name="Shea T.P."/>
            <person name="Kurbessoian T."/>
            <person name="Berby B."/>
            <person name="Fontaine J."/>
            <person name="Livny J."/>
            <person name="Gnirke A."/>
            <person name="Stajich J.E."/>
            <person name="Cuomo C.A."/>
        </authorList>
    </citation>
    <scope>NUCLEOTIDE SEQUENCE [LARGE SCALE GENOMIC DNA]</scope>
    <source>
        <strain evidence="9">CBS 291.66</strain>
    </source>
</reference>
<gene>
    <name evidence="9" type="ORF">O0I10_000429</name>
</gene>
<dbReference type="SUPFAM" id="SSF103473">
    <property type="entry name" value="MFS general substrate transporter"/>
    <property type="match status" value="1"/>
</dbReference>
<feature type="region of interest" description="Disordered" evidence="6">
    <location>
        <begin position="1"/>
        <end position="42"/>
    </location>
</feature>
<dbReference type="AlphaFoldDB" id="A0AAD7Y5H9"/>
<feature type="transmembrane region" description="Helical" evidence="7">
    <location>
        <begin position="183"/>
        <end position="206"/>
    </location>
</feature>
<comment type="caution">
    <text evidence="9">The sequence shown here is derived from an EMBL/GenBank/DDBJ whole genome shotgun (WGS) entry which is preliminary data.</text>
</comment>
<evidence type="ECO:0000256" key="3">
    <source>
        <dbReference type="ARBA" id="ARBA00022692"/>
    </source>
</evidence>
<sequence>MATPQHKNDSEEKHVVYAEDASQEPHSLSSSGDQEKQQPGKVIKSPEELAYLRKLNITVLPLMMAIIFVQFCDKAALSVGPVLGLNEDLGLTGTEFSVLGAVFYAGFFVFQIPNQFILQHVPHAKYMSALLIVWGIVMLLSGLANTFSQMAACRFLLGLFEAAAMPTLYLITATLYRRSEQTLVFGFVTLSNGVGAAFGASTAYGFSYMNNARGITNWRWGSFIYGSLTILVGLVCFFFLADRPDHPLLRPTEQEKQVIEDRKQDNAVVRHRVIKYYQIKESLKELRYWLIVLGSFCINLQNGGMLVFSTTFVLGLGFDPQTSLLLQIPSGMASALGVVVAVLLARVSKQMIYSAMAMMTVGIIGLVILLAIPDGEIKLLGYYLSWAGTGSYALMLTLIGNNVKGLTKKIFYNSSVMIAYTLGNLIGPLMMAENTAPRYLGGIGGFLGGFVIAFLCYIGIRVQGARVNRQRLANKSGEETDLELDLTDKEDKNFIYRL</sequence>
<feature type="transmembrane region" description="Helical" evidence="7">
    <location>
        <begin position="51"/>
        <end position="71"/>
    </location>
</feature>
<evidence type="ECO:0000313" key="10">
    <source>
        <dbReference type="Proteomes" id="UP001234581"/>
    </source>
</evidence>
<keyword evidence="4 7" id="KW-1133">Transmembrane helix</keyword>
<evidence type="ECO:0000256" key="5">
    <source>
        <dbReference type="ARBA" id="ARBA00023136"/>
    </source>
</evidence>
<feature type="transmembrane region" description="Helical" evidence="7">
    <location>
        <begin position="155"/>
        <end position="176"/>
    </location>
</feature>
<evidence type="ECO:0000256" key="4">
    <source>
        <dbReference type="ARBA" id="ARBA00022989"/>
    </source>
</evidence>
<name>A0AAD7Y5H9_9FUNG</name>
<dbReference type="EMBL" id="JARTCD010000001">
    <property type="protein sequence ID" value="KAJ8664150.1"/>
    <property type="molecule type" value="Genomic_DNA"/>
</dbReference>
<feature type="transmembrane region" description="Helical" evidence="7">
    <location>
        <begin position="439"/>
        <end position="460"/>
    </location>
</feature>
<dbReference type="PANTHER" id="PTHR43791:SF36">
    <property type="entry name" value="TRANSPORTER, PUTATIVE (AFU_ORTHOLOGUE AFUA_6G08340)-RELATED"/>
    <property type="match status" value="1"/>
</dbReference>
<evidence type="ECO:0000259" key="8">
    <source>
        <dbReference type="PROSITE" id="PS50850"/>
    </source>
</evidence>
<feature type="compositionally biased region" description="Basic and acidic residues" evidence="6">
    <location>
        <begin position="1"/>
        <end position="17"/>
    </location>
</feature>
<evidence type="ECO:0000256" key="7">
    <source>
        <dbReference type="SAM" id="Phobius"/>
    </source>
</evidence>
<evidence type="ECO:0000313" key="9">
    <source>
        <dbReference type="EMBL" id="KAJ8664150.1"/>
    </source>
</evidence>
<keyword evidence="3 7" id="KW-0812">Transmembrane</keyword>
<dbReference type="InterPro" id="IPR020846">
    <property type="entry name" value="MFS_dom"/>
</dbReference>
<dbReference type="GeneID" id="83207851"/>
<feature type="transmembrane region" description="Helical" evidence="7">
    <location>
        <begin position="352"/>
        <end position="373"/>
    </location>
</feature>
<comment type="subcellular location">
    <subcellularLocation>
        <location evidence="1">Membrane</location>
        <topology evidence="1">Multi-pass membrane protein</topology>
    </subcellularLocation>
</comment>
<dbReference type="GO" id="GO:0022857">
    <property type="term" value="F:transmembrane transporter activity"/>
    <property type="evidence" value="ECO:0007669"/>
    <property type="project" value="InterPro"/>
</dbReference>
<proteinExistence type="predicted"/>
<dbReference type="Pfam" id="PF07690">
    <property type="entry name" value="MFS_1"/>
    <property type="match status" value="1"/>
</dbReference>
<dbReference type="RefSeq" id="XP_058349062.1">
    <property type="nucleotide sequence ID" value="XM_058480539.1"/>
</dbReference>
<dbReference type="Proteomes" id="UP001234581">
    <property type="component" value="Unassembled WGS sequence"/>
</dbReference>
<keyword evidence="2" id="KW-0813">Transport</keyword>
<keyword evidence="5 7" id="KW-0472">Membrane</keyword>
<accession>A0AAD7Y5H9</accession>
<evidence type="ECO:0000256" key="2">
    <source>
        <dbReference type="ARBA" id="ARBA00022448"/>
    </source>
</evidence>
<dbReference type="Gene3D" id="1.20.1250.20">
    <property type="entry name" value="MFS general substrate transporter like domains"/>
    <property type="match status" value="1"/>
</dbReference>
<feature type="compositionally biased region" description="Basic and acidic residues" evidence="6">
    <location>
        <begin position="33"/>
        <end position="42"/>
    </location>
</feature>
<feature type="transmembrane region" description="Helical" evidence="7">
    <location>
        <begin position="379"/>
        <end position="398"/>
    </location>
</feature>
<dbReference type="GO" id="GO:0016020">
    <property type="term" value="C:membrane"/>
    <property type="evidence" value="ECO:0007669"/>
    <property type="project" value="UniProtKB-SubCell"/>
</dbReference>
<keyword evidence="10" id="KW-1185">Reference proteome</keyword>
<dbReference type="InterPro" id="IPR036259">
    <property type="entry name" value="MFS_trans_sf"/>
</dbReference>
<protein>
    <recommendedName>
        <fullName evidence="8">Major facilitator superfamily (MFS) profile domain-containing protein</fullName>
    </recommendedName>
</protein>
<dbReference type="PANTHER" id="PTHR43791">
    <property type="entry name" value="PERMEASE-RELATED"/>
    <property type="match status" value="1"/>
</dbReference>
<feature type="transmembrane region" description="Helical" evidence="7">
    <location>
        <begin position="124"/>
        <end position="143"/>
    </location>
</feature>
<dbReference type="InterPro" id="IPR011701">
    <property type="entry name" value="MFS"/>
</dbReference>
<feature type="transmembrane region" description="Helical" evidence="7">
    <location>
        <begin position="91"/>
        <end position="112"/>
    </location>
</feature>
<feature type="transmembrane region" description="Helical" evidence="7">
    <location>
        <begin position="218"/>
        <end position="241"/>
    </location>
</feature>
<feature type="transmembrane region" description="Helical" evidence="7">
    <location>
        <begin position="324"/>
        <end position="345"/>
    </location>
</feature>
<organism evidence="9 10">
    <name type="scientific">Lichtheimia ornata</name>
    <dbReference type="NCBI Taxonomy" id="688661"/>
    <lineage>
        <taxon>Eukaryota</taxon>
        <taxon>Fungi</taxon>
        <taxon>Fungi incertae sedis</taxon>
        <taxon>Mucoromycota</taxon>
        <taxon>Mucoromycotina</taxon>
        <taxon>Mucoromycetes</taxon>
        <taxon>Mucorales</taxon>
        <taxon>Lichtheimiaceae</taxon>
        <taxon>Lichtheimia</taxon>
    </lineage>
</organism>